<dbReference type="AlphaFoldDB" id="A0A6G1G3E1"/>
<reference evidence="5" key="3">
    <citation type="submission" date="2025-04" db="UniProtKB">
        <authorList>
            <consortium name="RefSeq"/>
        </authorList>
    </citation>
    <scope>IDENTIFICATION</scope>
    <source>
        <strain evidence="5">CBS 781.70</strain>
    </source>
</reference>
<evidence type="ECO:0000313" key="5">
    <source>
        <dbReference type="RefSeq" id="XP_033533960.1"/>
    </source>
</evidence>
<sequence>MADFGPTGIGSTNIGPYPFAFSTGRHTSEPFAGQLRRRHRTEVPHDFYTGRRIGAFNARRYRTEPWHADTTPPSRPAITPNFPAHRSTSTVIRGAQPVRRRIGTHHLDDRPETNLLGPTLFRERLFTDTTEESYPTLTNGLRNRRLYYSEPSPRDRTHRNGPITTGFRRPYHSEELPCQCAPLIDHDPSDTSSAGIPISCSFCGAPFSPVTSLGPPGFCNTCAFPSPPTRPPKGAKIARMLPERLRAWQQLILIFIWCLLMCTMEWVTRKDGQPGTPPVLVSLSPRTRAMGFTLVSLMILKSYDIIVETPPAVTLRQYTLGAMVISRTVRTLLIGIQILYVAFFTYMVIWLVEVRREKGTFAEVVSTFMLQVVLDFEPRRVVDLYLYVILGVLNALVTNSFFALVMAVVMAWDATPRWVGGSVLVLLRRRVGFRIVAIAHSVAGWVWFLLMYVLFTMLIILDVLSLGVEFWHLRYDWYQHVTPWGIAGGTEIDPIIPAAPAMVMV</sequence>
<dbReference type="EMBL" id="ML975158">
    <property type="protein sequence ID" value="KAF1812329.1"/>
    <property type="molecule type" value="Genomic_DNA"/>
</dbReference>
<evidence type="ECO:0000313" key="3">
    <source>
        <dbReference type="EMBL" id="KAF1812329.1"/>
    </source>
</evidence>
<gene>
    <name evidence="3 5" type="ORF">P152DRAFT_474030</name>
</gene>
<keyword evidence="4" id="KW-1185">Reference proteome</keyword>
<evidence type="ECO:0000256" key="1">
    <source>
        <dbReference type="SAM" id="MobiDB-lite"/>
    </source>
</evidence>
<feature type="transmembrane region" description="Helical" evidence="2">
    <location>
        <begin position="384"/>
        <end position="412"/>
    </location>
</feature>
<organism evidence="3">
    <name type="scientific">Eremomyces bilateralis CBS 781.70</name>
    <dbReference type="NCBI Taxonomy" id="1392243"/>
    <lineage>
        <taxon>Eukaryota</taxon>
        <taxon>Fungi</taxon>
        <taxon>Dikarya</taxon>
        <taxon>Ascomycota</taxon>
        <taxon>Pezizomycotina</taxon>
        <taxon>Dothideomycetes</taxon>
        <taxon>Dothideomycetes incertae sedis</taxon>
        <taxon>Eremomycetales</taxon>
        <taxon>Eremomycetaceae</taxon>
        <taxon>Eremomyces</taxon>
    </lineage>
</organism>
<protein>
    <submittedName>
        <fullName evidence="3 5">Uncharacterized protein</fullName>
    </submittedName>
</protein>
<accession>A0A6G1G3E1</accession>
<feature type="transmembrane region" description="Helical" evidence="2">
    <location>
        <begin position="328"/>
        <end position="352"/>
    </location>
</feature>
<reference evidence="5" key="2">
    <citation type="submission" date="2020-04" db="EMBL/GenBank/DDBJ databases">
        <authorList>
            <consortium name="NCBI Genome Project"/>
        </authorList>
    </citation>
    <scope>NUCLEOTIDE SEQUENCE</scope>
    <source>
        <strain evidence="5">CBS 781.70</strain>
    </source>
</reference>
<feature type="transmembrane region" description="Helical" evidence="2">
    <location>
        <begin position="433"/>
        <end position="461"/>
    </location>
</feature>
<feature type="region of interest" description="Disordered" evidence="1">
    <location>
        <begin position="65"/>
        <end position="89"/>
    </location>
</feature>
<proteinExistence type="predicted"/>
<dbReference type="GeneID" id="54421863"/>
<keyword evidence="2" id="KW-0472">Membrane</keyword>
<dbReference type="RefSeq" id="XP_033533960.1">
    <property type="nucleotide sequence ID" value="XM_033681293.1"/>
</dbReference>
<name>A0A6G1G3E1_9PEZI</name>
<keyword evidence="2" id="KW-0812">Transmembrane</keyword>
<dbReference type="Proteomes" id="UP000504638">
    <property type="component" value="Unplaced"/>
</dbReference>
<reference evidence="3 5" key="1">
    <citation type="submission" date="2020-01" db="EMBL/GenBank/DDBJ databases">
        <authorList>
            <consortium name="DOE Joint Genome Institute"/>
            <person name="Haridas S."/>
            <person name="Albert R."/>
            <person name="Binder M."/>
            <person name="Bloem J."/>
            <person name="Labutti K."/>
            <person name="Salamov A."/>
            <person name="Andreopoulos B."/>
            <person name="Baker S.E."/>
            <person name="Barry K."/>
            <person name="Bills G."/>
            <person name="Bluhm B.H."/>
            <person name="Cannon C."/>
            <person name="Castanera R."/>
            <person name="Culley D.E."/>
            <person name="Daum C."/>
            <person name="Ezra D."/>
            <person name="Gonzalez J.B."/>
            <person name="Henrissat B."/>
            <person name="Kuo A."/>
            <person name="Liang C."/>
            <person name="Lipzen A."/>
            <person name="Lutzoni F."/>
            <person name="Magnuson J."/>
            <person name="Mondo S."/>
            <person name="Nolan M."/>
            <person name="Ohm R."/>
            <person name="Pangilinan J."/>
            <person name="Park H.-J."/>
            <person name="Ramirez L."/>
            <person name="Alfaro M."/>
            <person name="Sun H."/>
            <person name="Tritt A."/>
            <person name="Yoshinaga Y."/>
            <person name="Zwiers L.-H."/>
            <person name="Turgeon B.G."/>
            <person name="Goodwin S.B."/>
            <person name="Spatafora J.W."/>
            <person name="Crous P.W."/>
            <person name="Grigoriev I.V."/>
        </authorList>
    </citation>
    <scope>NUCLEOTIDE SEQUENCE</scope>
    <source>
        <strain evidence="3 5">CBS 781.70</strain>
    </source>
</reference>
<evidence type="ECO:0000313" key="4">
    <source>
        <dbReference type="Proteomes" id="UP000504638"/>
    </source>
</evidence>
<evidence type="ECO:0000256" key="2">
    <source>
        <dbReference type="SAM" id="Phobius"/>
    </source>
</evidence>
<keyword evidence="2" id="KW-1133">Transmembrane helix</keyword>